<dbReference type="EMBL" id="CP047423">
    <property type="protein sequence ID" value="QPD04581.1"/>
    <property type="molecule type" value="Genomic_DNA"/>
</dbReference>
<evidence type="ECO:0000313" key="3">
    <source>
        <dbReference type="EMBL" id="QPD04581.1"/>
    </source>
</evidence>
<dbReference type="Gene3D" id="3.30.70.1060">
    <property type="entry name" value="Dimeric alpha+beta barrel"/>
    <property type="match status" value="1"/>
</dbReference>
<feature type="domain" description="YCII-related" evidence="2">
    <location>
        <begin position="29"/>
        <end position="120"/>
    </location>
</feature>
<organism evidence="3 4">
    <name type="scientific">Candidatus Nitrospira kreftii</name>
    <dbReference type="NCBI Taxonomy" id="2652173"/>
    <lineage>
        <taxon>Bacteria</taxon>
        <taxon>Pseudomonadati</taxon>
        <taxon>Nitrospirota</taxon>
        <taxon>Nitrospiria</taxon>
        <taxon>Nitrospirales</taxon>
        <taxon>Nitrospiraceae</taxon>
        <taxon>Nitrospira</taxon>
    </lineage>
</organism>
<dbReference type="KEGG" id="nkf:Nkreftii_002355"/>
<dbReference type="InterPro" id="IPR005545">
    <property type="entry name" value="YCII"/>
</dbReference>
<dbReference type="PANTHER" id="PTHR35174">
    <property type="entry name" value="BLL7171 PROTEIN-RELATED"/>
    <property type="match status" value="1"/>
</dbReference>
<dbReference type="InterPro" id="IPR011008">
    <property type="entry name" value="Dimeric_a/b-barrel"/>
</dbReference>
<dbReference type="SUPFAM" id="SSF54909">
    <property type="entry name" value="Dimeric alpha+beta barrel"/>
    <property type="match status" value="1"/>
</dbReference>
<dbReference type="AlphaFoldDB" id="A0A7S8FF68"/>
<evidence type="ECO:0000256" key="1">
    <source>
        <dbReference type="ARBA" id="ARBA00007689"/>
    </source>
</evidence>
<proteinExistence type="inferred from homology"/>
<accession>A0A7S8FF68</accession>
<dbReference type="Pfam" id="PF03795">
    <property type="entry name" value="YCII"/>
    <property type="match status" value="1"/>
</dbReference>
<evidence type="ECO:0000313" key="4">
    <source>
        <dbReference type="Proteomes" id="UP000593737"/>
    </source>
</evidence>
<gene>
    <name evidence="3" type="ORF">Nkreftii_002355</name>
</gene>
<reference evidence="3 4" key="1">
    <citation type="journal article" date="2020" name="ISME J.">
        <title>Enrichment and physiological characterization of a novel comammox Nitrospira indicates ammonium inhibition of complete nitrification.</title>
        <authorList>
            <person name="Sakoula D."/>
            <person name="Koch H."/>
            <person name="Frank J."/>
            <person name="Jetten M.S.M."/>
            <person name="van Kessel M.A.H.J."/>
            <person name="Lucker S."/>
        </authorList>
    </citation>
    <scope>NUCLEOTIDE SEQUENCE [LARGE SCALE GENOMIC DNA]</scope>
    <source>
        <strain evidence="3">Comreactor17</strain>
    </source>
</reference>
<dbReference type="PANTHER" id="PTHR35174:SF4">
    <property type="entry name" value="BLL7163 PROTEIN"/>
    <property type="match status" value="1"/>
</dbReference>
<sequence length="156" mass="17712">MNGQRWKGGRYAIHDSCKSDQRVRGRGNASEQSFTEMGKFNEELVNAGILLEGDGLHPSSKGARVRFSGNNRTLSEGPFAETKELVAGYWIWQCESKKEAIEWVKRCPNPMPGESEIEIRQIYEADDFGAEFTPELREQEQRVFAKAEQLKKGGKR</sequence>
<comment type="similarity">
    <text evidence="1">Belongs to the YciI family.</text>
</comment>
<protein>
    <submittedName>
        <fullName evidence="3">Dehydrogenase (Modular protein)</fullName>
    </submittedName>
</protein>
<name>A0A7S8FF68_9BACT</name>
<evidence type="ECO:0000259" key="2">
    <source>
        <dbReference type="Pfam" id="PF03795"/>
    </source>
</evidence>
<dbReference type="Proteomes" id="UP000593737">
    <property type="component" value="Chromosome"/>
</dbReference>